<evidence type="ECO:0000256" key="3">
    <source>
        <dbReference type="SAM" id="SignalP"/>
    </source>
</evidence>
<name>A0ABQ5QZY0_9ACTN</name>
<feature type="region of interest" description="Disordered" evidence="2">
    <location>
        <begin position="24"/>
        <end position="60"/>
    </location>
</feature>
<dbReference type="PANTHER" id="PTHR46580:SF4">
    <property type="entry name" value="ATP_GTP-BINDING PROTEIN"/>
    <property type="match status" value="1"/>
</dbReference>
<gene>
    <name evidence="4" type="ORF">Pa4123_52750</name>
</gene>
<feature type="compositionally biased region" description="Basic and acidic residues" evidence="2">
    <location>
        <begin position="32"/>
        <end position="60"/>
    </location>
</feature>
<dbReference type="SUPFAM" id="SSF69318">
    <property type="entry name" value="Integrin alpha N-terminal domain"/>
    <property type="match status" value="1"/>
</dbReference>
<reference evidence="4" key="1">
    <citation type="submission" date="2022-12" db="EMBL/GenBank/DDBJ databases">
        <title>New Phytohabitans aurantiacus sp. RD004123 nov., an actinomycete isolated from soil.</title>
        <authorList>
            <person name="Triningsih D.W."/>
            <person name="Harunari E."/>
            <person name="Igarashi Y."/>
        </authorList>
    </citation>
    <scope>NUCLEOTIDE SEQUENCE</scope>
    <source>
        <strain evidence="4">RD004123</strain>
    </source>
</reference>
<protein>
    <recommendedName>
        <fullName evidence="6">Histidine kinase</fullName>
    </recommendedName>
</protein>
<evidence type="ECO:0000256" key="1">
    <source>
        <dbReference type="ARBA" id="ARBA00022729"/>
    </source>
</evidence>
<comment type="caution">
    <text evidence="4">The sequence shown here is derived from an EMBL/GenBank/DDBJ whole genome shotgun (WGS) entry which is preliminary data.</text>
</comment>
<accession>A0ABQ5QZY0</accession>
<evidence type="ECO:0008006" key="6">
    <source>
        <dbReference type="Google" id="ProtNLM"/>
    </source>
</evidence>
<dbReference type="EMBL" id="BSDI01000029">
    <property type="protein sequence ID" value="GLH99999.1"/>
    <property type="molecule type" value="Genomic_DNA"/>
</dbReference>
<keyword evidence="5" id="KW-1185">Reference proteome</keyword>
<proteinExistence type="predicted"/>
<dbReference type="PANTHER" id="PTHR46580">
    <property type="entry name" value="SENSOR KINASE-RELATED"/>
    <property type="match status" value="1"/>
</dbReference>
<dbReference type="InterPro" id="IPR028994">
    <property type="entry name" value="Integrin_alpha_N"/>
</dbReference>
<sequence length="417" mass="44237">MSLRRSFTLALLTAGTVAAASSTALAAPPVEDDTRRVDRAGAPIRDTHRKDPAKDTPRDRLLMGPIMSGHYEPLETITTGSWPENVAIGDVTGDGRNDVLLTTSYYFDEENDYKLFVYSQRPDGSLRPEVKYQTRMAYGDAGGLAVLDTNGDGRLDVAVATSSGVEIFAQSVAGTLESRGVLAGSPVNASQVTAADLDADADADLLVAGRAGIAQLTQGDGGTFTRSPVTTENTTVVRVGDLDSDGRLDAVGFRGYYVTVYRNLGDYWRREVPLVRDVSVNSVEVADVTADGRADLLVTEGGNRPSSQLVVFPQTDTGTLAKPTTYPVMDIPQPVRAADIDGDGRNDVVTVHGGWERVSTLLQRADGTLAPAGLDEVPYATNYNDDGLAVGDVNGDGRTDVVIADYNHGVVILRNAG</sequence>
<evidence type="ECO:0000313" key="4">
    <source>
        <dbReference type="EMBL" id="GLH99999.1"/>
    </source>
</evidence>
<feature type="chain" id="PRO_5047050419" description="Histidine kinase" evidence="3">
    <location>
        <begin position="27"/>
        <end position="417"/>
    </location>
</feature>
<evidence type="ECO:0000256" key="2">
    <source>
        <dbReference type="SAM" id="MobiDB-lite"/>
    </source>
</evidence>
<dbReference type="Pfam" id="PF13517">
    <property type="entry name" value="FG-GAP_3"/>
    <property type="match status" value="3"/>
</dbReference>
<organism evidence="4 5">
    <name type="scientific">Phytohabitans aurantiacus</name>
    <dbReference type="NCBI Taxonomy" id="3016789"/>
    <lineage>
        <taxon>Bacteria</taxon>
        <taxon>Bacillati</taxon>
        <taxon>Actinomycetota</taxon>
        <taxon>Actinomycetes</taxon>
        <taxon>Micromonosporales</taxon>
        <taxon>Micromonosporaceae</taxon>
    </lineage>
</organism>
<dbReference type="InterPro" id="IPR013517">
    <property type="entry name" value="FG-GAP"/>
</dbReference>
<evidence type="ECO:0000313" key="5">
    <source>
        <dbReference type="Proteomes" id="UP001144280"/>
    </source>
</evidence>
<keyword evidence="1 3" id="KW-0732">Signal</keyword>
<feature type="signal peptide" evidence="3">
    <location>
        <begin position="1"/>
        <end position="26"/>
    </location>
</feature>
<dbReference type="Gene3D" id="2.130.10.130">
    <property type="entry name" value="Integrin alpha, N-terminal"/>
    <property type="match status" value="2"/>
</dbReference>
<dbReference type="Proteomes" id="UP001144280">
    <property type="component" value="Unassembled WGS sequence"/>
</dbReference>